<evidence type="ECO:0000313" key="1">
    <source>
        <dbReference type="EMBL" id="MBB5912593.1"/>
    </source>
</evidence>
<dbReference type="RefSeq" id="WP_157185626.1">
    <property type="nucleotide sequence ID" value="NZ_JACHIT010000001.1"/>
</dbReference>
<protein>
    <submittedName>
        <fullName evidence="1">Uncharacterized protein</fullName>
    </submittedName>
</protein>
<dbReference type="AlphaFoldDB" id="A0A7W9PBF8"/>
<organism evidence="1 2">
    <name type="scientific">Nocardia transvalensis</name>
    <dbReference type="NCBI Taxonomy" id="37333"/>
    <lineage>
        <taxon>Bacteria</taxon>
        <taxon>Bacillati</taxon>
        <taxon>Actinomycetota</taxon>
        <taxon>Actinomycetes</taxon>
        <taxon>Mycobacteriales</taxon>
        <taxon>Nocardiaceae</taxon>
        <taxon>Nocardia</taxon>
    </lineage>
</organism>
<comment type="caution">
    <text evidence="1">The sequence shown here is derived from an EMBL/GenBank/DDBJ whole genome shotgun (WGS) entry which is preliminary data.</text>
</comment>
<name>A0A7W9PBF8_9NOCA</name>
<dbReference type="Proteomes" id="UP000540412">
    <property type="component" value="Unassembled WGS sequence"/>
</dbReference>
<sequence>MSFAEPSAAQPESPLPHEPDVLIRVHISLLREQELRFVACESAARWFAEYWIAYYRPDTVTFEPPDPTCPRLPCERLWTLP</sequence>
<keyword evidence="2" id="KW-1185">Reference proteome</keyword>
<gene>
    <name evidence="1" type="ORF">BJY24_001460</name>
</gene>
<evidence type="ECO:0000313" key="2">
    <source>
        <dbReference type="Proteomes" id="UP000540412"/>
    </source>
</evidence>
<proteinExistence type="predicted"/>
<reference evidence="1 2" key="1">
    <citation type="submission" date="2020-08" db="EMBL/GenBank/DDBJ databases">
        <title>Sequencing the genomes of 1000 actinobacteria strains.</title>
        <authorList>
            <person name="Klenk H.-P."/>
        </authorList>
    </citation>
    <scope>NUCLEOTIDE SEQUENCE [LARGE SCALE GENOMIC DNA]</scope>
    <source>
        <strain evidence="1 2">DSM 43582</strain>
    </source>
</reference>
<accession>A0A7W9PBF8</accession>
<dbReference type="EMBL" id="JACHIT010000001">
    <property type="protein sequence ID" value="MBB5912593.1"/>
    <property type="molecule type" value="Genomic_DNA"/>
</dbReference>